<evidence type="ECO:0000256" key="2">
    <source>
        <dbReference type="ARBA" id="ARBA00022741"/>
    </source>
</evidence>
<evidence type="ECO:0000256" key="1">
    <source>
        <dbReference type="ARBA" id="ARBA00022490"/>
    </source>
</evidence>
<dbReference type="PANTHER" id="PTHR43977">
    <property type="entry name" value="STRUCTURAL MAINTENANCE OF CHROMOSOMES PROTEIN 3"/>
    <property type="match status" value="1"/>
</dbReference>
<dbReference type="RefSeq" id="WP_285577086.1">
    <property type="nucleotide sequence ID" value="NZ_BSDE01000007.1"/>
</dbReference>
<proteinExistence type="inferred from homology"/>
<keyword evidence="5 6" id="KW-0238">DNA-binding</keyword>
<keyword evidence="2 6" id="KW-0547">Nucleotide-binding</keyword>
<evidence type="ECO:0000259" key="8">
    <source>
        <dbReference type="Pfam" id="PF02463"/>
    </source>
</evidence>
<keyword evidence="4 6" id="KW-0175">Coiled coil</keyword>
<feature type="coiled-coil region" evidence="6">
    <location>
        <begin position="167"/>
        <end position="268"/>
    </location>
</feature>
<comment type="domain">
    <text evidence="6">Contains large globular domains required for ATP hydrolysis at each terminus and a third globular domain forming a flexible hinge near the middle of the molecule. These domains are separated by coiled-coil structures.</text>
</comment>
<comment type="similarity">
    <text evidence="6">Belongs to the SMC family.</text>
</comment>
<evidence type="ECO:0000256" key="5">
    <source>
        <dbReference type="ARBA" id="ARBA00023125"/>
    </source>
</evidence>
<evidence type="ECO:0000256" key="6">
    <source>
        <dbReference type="HAMAP-Rule" id="MF_01894"/>
    </source>
</evidence>
<feature type="binding site" evidence="6">
    <location>
        <begin position="32"/>
        <end position="39"/>
    </location>
    <ligand>
        <name>ATP</name>
        <dbReference type="ChEBI" id="CHEBI:30616"/>
    </ligand>
</feature>
<dbReference type="InterPro" id="IPR003395">
    <property type="entry name" value="RecF/RecN/SMC_N"/>
</dbReference>
<sequence>MRLISLELHGFKSFADAQKLSFPGGMTAVVGPNGCGKSNISDSLAWVLGEQRASMLRGSEMADVIFAGTAQRRATGMAEVKLVLEMPDPALPGATREVVISRRLYRDTGSEYRINGREARLKDVQDLLLDTGMGTRAYSFIQQGQIDLILSSKPKDRRLLLEEAAGITRYKLRRADAEKRLEETKANLQRLDDILFELNKQMDSLRRQASRARKAKELDTEIKATQRILLAGKAVELEAAKLRILDQLDAIERRVAELTAQVSEKASEVEALRLSVDEQQQAQAKRHSAILGLDQRLQLAEQERGFQEERRDEATGQLHRLQERIQTLADRLSESGDTFTALEAVLKEASERLSVWEADLAKSEEMVALAQGALRHEESALHALRERKAESQKEAQARQKQRLGFQSQIAQLEGRLDALNHEESVRSPRLESLQAEATQVDRSLEGLLSQLEQAEEAAFDQRRRAETLEETQRVLAQDHHRAEAELDAAERRLRQLSDLLSQSFGDEELKKGLGWLREQGIRPNALVELLTVDEASRPDLERLLGAWLQSLSVDVAGARLAAGAPGHLLLALEAETPAPAAPEGCEPLRDHVRWSGSERPLGALVDRAFRCSDEALPDLALAHPEFAFVSPGFIRLPFGPLQLGVSAPAASPIKLRAEQEEASATREALLDRLEDLEAQRGRGGDEARAARERSLEIDEDLRALRRRSDTLKAQKTSLQAQLSEIRAASERADALWEQIETEIKRLQGLLRELDEHPEEAGDAALEEAIQQSETLVREARQRLDERRDQRSETARGRDAAWAERDGHERHLQLAQRGRFDLEAERQRMEAEVGEQVERIQACAQRLAELEAESQRLLQDREGVQEQAREAQPRLELDQENLRVQERSAREFQEALENARSQHQEVLIHGAQVQGSQEALAKEVELALGLEVPAFLAGLSEAEREAWEEGELVHQTRLNELQGRRMDLGGVNPLAIQELEEAETRMAFMDEQRADVTAAIGNLESTIQEINSTSEERFREAFDFVNNRFQEVFREAFGGGSAHLSLEDPKNLLECGIEITAQPPGKTAKALTLLSGGEKALTAISLLFAIFHFKPSPFCVLDEVDAPLDEANVGRFAAMVQKMKTDTQFIVITHQKPTMVAADTLYGVTMEEAGCSRLVSVQLREAEALV</sequence>
<evidence type="ECO:0000256" key="4">
    <source>
        <dbReference type="ARBA" id="ARBA00023054"/>
    </source>
</evidence>
<keyword evidence="3 6" id="KW-0067">ATP-binding</keyword>
<dbReference type="Gene3D" id="3.40.50.300">
    <property type="entry name" value="P-loop containing nucleotide triphosphate hydrolases"/>
    <property type="match status" value="2"/>
</dbReference>
<organism evidence="9 10">
    <name type="scientific">Geothrix limicola</name>
    <dbReference type="NCBI Taxonomy" id="2927978"/>
    <lineage>
        <taxon>Bacteria</taxon>
        <taxon>Pseudomonadati</taxon>
        <taxon>Acidobacteriota</taxon>
        <taxon>Holophagae</taxon>
        <taxon>Holophagales</taxon>
        <taxon>Holophagaceae</taxon>
        <taxon>Geothrix</taxon>
    </lineage>
</organism>
<evidence type="ECO:0000256" key="3">
    <source>
        <dbReference type="ARBA" id="ARBA00022840"/>
    </source>
</evidence>
<evidence type="ECO:0000313" key="9">
    <source>
        <dbReference type="EMBL" id="GLH74612.1"/>
    </source>
</evidence>
<keyword evidence="1 6" id="KW-0963">Cytoplasm</keyword>
<dbReference type="SUPFAM" id="SSF52540">
    <property type="entry name" value="P-loop containing nucleoside triphosphate hydrolases"/>
    <property type="match status" value="1"/>
</dbReference>
<comment type="subunit">
    <text evidence="6">Homodimer.</text>
</comment>
<evidence type="ECO:0000256" key="7">
    <source>
        <dbReference type="SAM" id="MobiDB-lite"/>
    </source>
</evidence>
<feature type="region of interest" description="Disordered" evidence="7">
    <location>
        <begin position="782"/>
        <end position="806"/>
    </location>
</feature>
<dbReference type="Proteomes" id="UP001165069">
    <property type="component" value="Unassembled WGS sequence"/>
</dbReference>
<dbReference type="PIRSF" id="PIRSF005719">
    <property type="entry name" value="SMC"/>
    <property type="match status" value="1"/>
</dbReference>
<dbReference type="NCBIfam" id="TIGR02168">
    <property type="entry name" value="SMC_prok_B"/>
    <property type="match status" value="1"/>
</dbReference>
<dbReference type="EMBL" id="BSDE01000007">
    <property type="protein sequence ID" value="GLH74612.1"/>
    <property type="molecule type" value="Genomic_DNA"/>
</dbReference>
<feature type="domain" description="RecF/RecN/SMC N-terminal" evidence="8">
    <location>
        <begin position="3"/>
        <end position="1155"/>
    </location>
</feature>
<dbReference type="SUPFAM" id="SSF57997">
    <property type="entry name" value="Tropomyosin"/>
    <property type="match status" value="1"/>
</dbReference>
<dbReference type="CDD" id="cd03278">
    <property type="entry name" value="ABC_SMC_barmotin"/>
    <property type="match status" value="1"/>
</dbReference>
<comment type="function">
    <text evidence="6">Required for chromosome condensation and partitioning.</text>
</comment>
<evidence type="ECO:0000313" key="10">
    <source>
        <dbReference type="Proteomes" id="UP001165069"/>
    </source>
</evidence>
<accession>A0ABQ5QJ45</accession>
<dbReference type="InterPro" id="IPR011890">
    <property type="entry name" value="SMC_prok"/>
</dbReference>
<dbReference type="InterPro" id="IPR027417">
    <property type="entry name" value="P-loop_NTPase"/>
</dbReference>
<dbReference type="InterPro" id="IPR024704">
    <property type="entry name" value="SMC"/>
</dbReference>
<dbReference type="HAMAP" id="MF_01894">
    <property type="entry name" value="Smc_prok"/>
    <property type="match status" value="1"/>
</dbReference>
<name>A0ABQ5QJ45_9BACT</name>
<dbReference type="Pfam" id="PF02463">
    <property type="entry name" value="SMC_N"/>
    <property type="match status" value="1"/>
</dbReference>
<feature type="coiled-coil region" evidence="6">
    <location>
        <begin position="297"/>
        <end position="499"/>
    </location>
</feature>
<protein>
    <recommendedName>
        <fullName evidence="6">Chromosome partition protein Smc</fullName>
    </recommendedName>
</protein>
<keyword evidence="10" id="KW-1185">Reference proteome</keyword>
<comment type="caution">
    <text evidence="9">The sequence shown here is derived from an EMBL/GenBank/DDBJ whole genome shotgun (WGS) entry which is preliminary data.</text>
</comment>
<comment type="subcellular location">
    <subcellularLocation>
        <location evidence="6">Cytoplasm</location>
    </subcellularLocation>
</comment>
<reference evidence="9 10" key="1">
    <citation type="journal article" date="2023" name="Antonie Van Leeuwenhoek">
        <title>Mesoterricola silvestris gen. nov., sp. nov., Mesoterricola sediminis sp. nov., Geothrix oryzae sp. nov., Geothrix edaphica sp. nov., Geothrix rubra sp. nov., and Geothrix limicola sp. nov., six novel members of Acidobacteriota isolated from soils.</title>
        <authorList>
            <person name="Itoh H."/>
            <person name="Sugisawa Y."/>
            <person name="Mise K."/>
            <person name="Xu Z."/>
            <person name="Kuniyasu M."/>
            <person name="Ushijima N."/>
            <person name="Kawano K."/>
            <person name="Kobayashi E."/>
            <person name="Shiratori Y."/>
            <person name="Masuda Y."/>
            <person name="Senoo K."/>
        </authorList>
    </citation>
    <scope>NUCLEOTIDE SEQUENCE [LARGE SCALE GENOMIC DNA]</scope>
    <source>
        <strain evidence="9 10">Red804</strain>
    </source>
</reference>
<gene>
    <name evidence="6 9" type="primary">smc</name>
    <name evidence="9" type="ORF">GETHLI_31140</name>
</gene>